<dbReference type="FunFam" id="1.25.10.10:FF:002050">
    <property type="entry name" value="Uncharacterized protein"/>
    <property type="match status" value="1"/>
</dbReference>
<dbReference type="Gene3D" id="1.25.10.10">
    <property type="entry name" value="Leucine-rich Repeat Variant"/>
    <property type="match status" value="1"/>
</dbReference>
<dbReference type="SMR" id="Q55FL4"/>
<feature type="repeat" description="ARM" evidence="5">
    <location>
        <begin position="419"/>
        <end position="461"/>
    </location>
</feature>
<organism evidence="8 9">
    <name type="scientific">Dictyostelium discoideum</name>
    <name type="common">Social amoeba</name>
    <dbReference type="NCBI Taxonomy" id="44689"/>
    <lineage>
        <taxon>Eukaryota</taxon>
        <taxon>Amoebozoa</taxon>
        <taxon>Evosea</taxon>
        <taxon>Eumycetozoa</taxon>
        <taxon>Dictyostelia</taxon>
        <taxon>Dictyosteliales</taxon>
        <taxon>Dictyosteliaceae</taxon>
        <taxon>Dictyostelium</taxon>
    </lineage>
</organism>
<evidence type="ECO:0000256" key="6">
    <source>
        <dbReference type="SAM" id="MobiDB-lite"/>
    </source>
</evidence>
<dbReference type="InterPro" id="IPR016024">
    <property type="entry name" value="ARM-type_fold"/>
</dbReference>
<dbReference type="InterPro" id="IPR000306">
    <property type="entry name" value="Znf_FYVE"/>
</dbReference>
<evidence type="ECO:0000259" key="7">
    <source>
        <dbReference type="PROSITE" id="PS50178"/>
    </source>
</evidence>
<evidence type="ECO:0000313" key="9">
    <source>
        <dbReference type="Proteomes" id="UP000002195"/>
    </source>
</evidence>
<dbReference type="Gene3D" id="3.30.40.10">
    <property type="entry name" value="Zinc/RING finger domain, C3HC4 (zinc finger)"/>
    <property type="match status" value="1"/>
</dbReference>
<feature type="compositionally biased region" description="Low complexity" evidence="6">
    <location>
        <begin position="244"/>
        <end position="276"/>
    </location>
</feature>
<dbReference type="HOGENOM" id="CLU_468079_0_0_1"/>
<feature type="region of interest" description="Disordered" evidence="6">
    <location>
        <begin position="244"/>
        <end position="299"/>
    </location>
</feature>
<dbReference type="OMA" id="KPVRICN"/>
<dbReference type="PROSITE" id="PS50176">
    <property type="entry name" value="ARM_REPEAT"/>
    <property type="match status" value="1"/>
</dbReference>
<dbReference type="InterPro" id="IPR011011">
    <property type="entry name" value="Znf_FYVE_PHD"/>
</dbReference>
<accession>Q55FL4</accession>
<dbReference type="SUPFAM" id="SSF57903">
    <property type="entry name" value="FYVE/PHD zinc finger"/>
    <property type="match status" value="1"/>
</dbReference>
<evidence type="ECO:0000256" key="3">
    <source>
        <dbReference type="ARBA" id="ARBA00022833"/>
    </source>
</evidence>
<dbReference type="InParanoid" id="Q55FL4"/>
<dbReference type="GeneID" id="8616326"/>
<keyword evidence="1" id="KW-0479">Metal-binding</keyword>
<dbReference type="PROSITE" id="PS50178">
    <property type="entry name" value="ZF_FYVE"/>
    <property type="match status" value="1"/>
</dbReference>
<proteinExistence type="predicted"/>
<protein>
    <recommendedName>
        <fullName evidence="7">FYVE-type domain-containing protein</fullName>
    </recommendedName>
</protein>
<evidence type="ECO:0000313" key="8">
    <source>
        <dbReference type="EMBL" id="EAL73665.1"/>
    </source>
</evidence>
<gene>
    <name evidence="8" type="ORF">DDB_G0268424</name>
</gene>
<name>Q55FL4_DICDI</name>
<sequence length="583" mass="65400">MSTSSTTGTTGAVLGSSHSYSSSSSLSLSSSSSSSSPSTVNNTNNKNNNNNNNNLNNNNNNNNNLNNNTDNNLQKIWRPIWVPDHQEECCLNCQSQFNTLLRRHHCRGCGNLFCNNCTSKRQSLPQLHYNKPVRICNRCSDLTTYSKLAQSNEIKNKIEAAKGFCNLSTDSLARKMIIRGFLTPLSSLFYNGNSIVYKHLTRAIANLSECGMYISRIDILEANFLNLLVNYLLDSFKNQYNNNSSSNVDQNNFENKSRDSNNNFNNKNVNNNNNKNRGGKSGRGEKEEREGEEEEEYNDQQLIIHDEDFESFLNVCICFQYLSCEENIVVKTELADKCLPILIKMSRSYNIQIKNSSSIVLLNLTKNPLSRDQVVQGGGLQSFIAIALQDDVFLQETSSQALSILAFHQKYQRKVVECGALPPLVLMLNSSSEKVLLHTTATLSFLAENIENQIAIIKVGGINPLKNIITDKNDHCIQIAINAAITLSLLSTNKKLLPQLAQQDLVELLTKIVIVNYNNPSYELLLLAVKILGNLSFEKEVKNLIRRNQSMMNILRIMVHSTNRIQSLVSIIFNNCETGQQSQ</sequence>
<dbReference type="FunCoup" id="Q55FL4">
    <property type="interactions" value="446"/>
</dbReference>
<dbReference type="PANTHER" id="PTHR46465">
    <property type="entry name" value="LATERAL SIGNALING TARGET PROTEIN 2 HOMOLOG"/>
    <property type="match status" value="1"/>
</dbReference>
<dbReference type="InterPro" id="IPR017455">
    <property type="entry name" value="Znf_FYVE-rel"/>
</dbReference>
<dbReference type="CDD" id="cd15730">
    <property type="entry name" value="FYVE_EEA1"/>
    <property type="match status" value="1"/>
</dbReference>
<evidence type="ECO:0000256" key="4">
    <source>
        <dbReference type="PROSITE-ProRule" id="PRU00091"/>
    </source>
</evidence>
<keyword evidence="2 4" id="KW-0863">Zinc-finger</keyword>
<evidence type="ECO:0000256" key="5">
    <source>
        <dbReference type="PROSITE-ProRule" id="PRU00259"/>
    </source>
</evidence>
<dbReference type="KEGG" id="ddi:DDB_G0268424"/>
<dbReference type="PaxDb" id="44689-DDB0202213"/>
<dbReference type="SUPFAM" id="SSF48371">
    <property type="entry name" value="ARM repeat"/>
    <property type="match status" value="1"/>
</dbReference>
<reference evidence="8 9" key="1">
    <citation type="journal article" date="2005" name="Nature">
        <title>The genome of the social amoeba Dictyostelium discoideum.</title>
        <authorList>
            <consortium name="The Dictyostelium discoideum Sequencing Consortium"/>
            <person name="Eichinger L."/>
            <person name="Pachebat J.A."/>
            <person name="Glockner G."/>
            <person name="Rajandream M.A."/>
            <person name="Sucgang R."/>
            <person name="Berriman M."/>
            <person name="Song J."/>
            <person name="Olsen R."/>
            <person name="Szafranski K."/>
            <person name="Xu Q."/>
            <person name="Tunggal B."/>
            <person name="Kummerfeld S."/>
            <person name="Madera M."/>
            <person name="Konfortov B.A."/>
            <person name="Rivero F."/>
            <person name="Bankier A.T."/>
            <person name="Lehmann R."/>
            <person name="Hamlin N."/>
            <person name="Davies R."/>
            <person name="Gaudet P."/>
            <person name="Fey P."/>
            <person name="Pilcher K."/>
            <person name="Chen G."/>
            <person name="Saunders D."/>
            <person name="Sodergren E."/>
            <person name="Davis P."/>
            <person name="Kerhornou A."/>
            <person name="Nie X."/>
            <person name="Hall N."/>
            <person name="Anjard C."/>
            <person name="Hemphill L."/>
            <person name="Bason N."/>
            <person name="Farbrother P."/>
            <person name="Desany B."/>
            <person name="Just E."/>
            <person name="Morio T."/>
            <person name="Rost R."/>
            <person name="Churcher C."/>
            <person name="Cooper J."/>
            <person name="Haydock S."/>
            <person name="van Driessche N."/>
            <person name="Cronin A."/>
            <person name="Goodhead I."/>
            <person name="Muzny D."/>
            <person name="Mourier T."/>
            <person name="Pain A."/>
            <person name="Lu M."/>
            <person name="Harper D."/>
            <person name="Lindsay R."/>
            <person name="Hauser H."/>
            <person name="James K."/>
            <person name="Quiles M."/>
            <person name="Madan Babu M."/>
            <person name="Saito T."/>
            <person name="Buchrieser C."/>
            <person name="Wardroper A."/>
            <person name="Felder M."/>
            <person name="Thangavelu M."/>
            <person name="Johnson D."/>
            <person name="Knights A."/>
            <person name="Loulseged H."/>
            <person name="Mungall K."/>
            <person name="Oliver K."/>
            <person name="Price C."/>
            <person name="Quail M.A."/>
            <person name="Urushihara H."/>
            <person name="Hernandez J."/>
            <person name="Rabbinowitsch E."/>
            <person name="Steffen D."/>
            <person name="Sanders M."/>
            <person name="Ma J."/>
            <person name="Kohara Y."/>
            <person name="Sharp S."/>
            <person name="Simmonds M."/>
            <person name="Spiegler S."/>
            <person name="Tivey A."/>
            <person name="Sugano S."/>
            <person name="White B."/>
            <person name="Walker D."/>
            <person name="Woodward J."/>
            <person name="Winckler T."/>
            <person name="Tanaka Y."/>
            <person name="Shaulsky G."/>
            <person name="Schleicher M."/>
            <person name="Weinstock G."/>
            <person name="Rosenthal A."/>
            <person name="Cox E.C."/>
            <person name="Chisholm R.L."/>
            <person name="Gibbs R."/>
            <person name="Loomis W.F."/>
            <person name="Platzer M."/>
            <person name="Kay R.R."/>
            <person name="Williams J."/>
            <person name="Dear P.H."/>
            <person name="Noegel A.A."/>
            <person name="Barrell B."/>
            <person name="Kuspa A."/>
        </authorList>
    </citation>
    <scope>NUCLEOTIDE SEQUENCE [LARGE SCALE GENOMIC DNA]</scope>
    <source>
        <strain evidence="8 9">AX4</strain>
    </source>
</reference>
<dbReference type="Proteomes" id="UP000002195">
    <property type="component" value="Unassembled WGS sequence"/>
</dbReference>
<dbReference type="RefSeq" id="XP_647519.1">
    <property type="nucleotide sequence ID" value="XM_642427.1"/>
</dbReference>
<dbReference type="InterPro" id="IPR011989">
    <property type="entry name" value="ARM-like"/>
</dbReference>
<dbReference type="InterPro" id="IPR000225">
    <property type="entry name" value="Armadillo"/>
</dbReference>
<dbReference type="dictyBase" id="DDB_G0268424"/>
<dbReference type="SMART" id="SM00185">
    <property type="entry name" value="ARM"/>
    <property type="match status" value="6"/>
</dbReference>
<dbReference type="PANTHER" id="PTHR46465:SF2">
    <property type="entry name" value="LATERAL SIGNALING TARGET PROTEIN 2 HOMOLOG"/>
    <property type="match status" value="1"/>
</dbReference>
<dbReference type="SMART" id="SM00064">
    <property type="entry name" value="FYVE"/>
    <property type="match status" value="1"/>
</dbReference>
<dbReference type="EMBL" id="AAFI02000003">
    <property type="protein sequence ID" value="EAL73665.1"/>
    <property type="molecule type" value="Genomic_DNA"/>
</dbReference>
<keyword evidence="9" id="KW-1185">Reference proteome</keyword>
<feature type="region of interest" description="Disordered" evidence="6">
    <location>
        <begin position="1"/>
        <end position="70"/>
    </location>
</feature>
<dbReference type="InterPro" id="IPR051118">
    <property type="entry name" value="LST-2"/>
</dbReference>
<dbReference type="Pfam" id="PF00514">
    <property type="entry name" value="Arm"/>
    <property type="match status" value="1"/>
</dbReference>
<dbReference type="GO" id="GO:0008270">
    <property type="term" value="F:zinc ion binding"/>
    <property type="evidence" value="ECO:0007669"/>
    <property type="project" value="UniProtKB-KW"/>
</dbReference>
<evidence type="ECO:0000256" key="2">
    <source>
        <dbReference type="ARBA" id="ARBA00022771"/>
    </source>
</evidence>
<dbReference type="AlphaFoldDB" id="Q55FL4"/>
<feature type="domain" description="FYVE-type" evidence="7">
    <location>
        <begin position="84"/>
        <end position="144"/>
    </location>
</feature>
<evidence type="ECO:0000256" key="1">
    <source>
        <dbReference type="ARBA" id="ARBA00022723"/>
    </source>
</evidence>
<comment type="caution">
    <text evidence="8">The sequence shown here is derived from an EMBL/GenBank/DDBJ whole genome shotgun (WGS) entry which is preliminary data.</text>
</comment>
<dbReference type="VEuPathDB" id="AmoebaDB:DDB_G0268424"/>
<dbReference type="InterPro" id="IPR013083">
    <property type="entry name" value="Znf_RING/FYVE/PHD"/>
</dbReference>
<keyword evidence="3" id="KW-0862">Zinc</keyword>
<dbReference type="GO" id="GO:0031901">
    <property type="term" value="C:early endosome membrane"/>
    <property type="evidence" value="ECO:0000318"/>
    <property type="project" value="GO_Central"/>
</dbReference>
<dbReference type="eggNOG" id="KOG1818">
    <property type="taxonomic scope" value="Eukaryota"/>
</dbReference>
<dbReference type="Pfam" id="PF01363">
    <property type="entry name" value="FYVE"/>
    <property type="match status" value="1"/>
</dbReference>